<evidence type="ECO:0000256" key="1">
    <source>
        <dbReference type="SAM" id="MobiDB-lite"/>
    </source>
</evidence>
<feature type="compositionally biased region" description="Acidic residues" evidence="1">
    <location>
        <begin position="299"/>
        <end position="317"/>
    </location>
</feature>
<proteinExistence type="predicted"/>
<protein>
    <submittedName>
        <fullName evidence="2">Uncharacterized protein</fullName>
    </submittedName>
</protein>
<dbReference type="GeneID" id="70228693"/>
<dbReference type="OrthoDB" id="4630416at2759"/>
<sequence>MAQNNTRPEPPVVERDGFSLTKGSFCASNGNVEQVSGSRLHELFWPESLRLKRDQKKASEEARELFKKAFFAGQLKHYGISFHPRNSKVGELKELLINAVAQGHCDHVPQSVLSLRQSMEQVLQPLYEKWEKDVHEWDTNDRRRRLEELNNCKTLGEKASYNLDLFLEHYFTTNGQPDQHKTPEPLSLEGFDDKLPLHLKAGEIPGLYTKSGGSKDKRTLCIAEKREREMKWAKAMEAHEQFTSTIKPPPPSLGRKASRASTLKNVKGRISSSAILLRANYDFRIITGAMLLYNDEETLDDPVGDSDDDSGTDDSAESEDKRRHEERRQEKLEERHGKKNQIPSCKEEKDSVFAVPTGFLSVAWRRNWRRRDSFRHRGWGDRFPERRLYQVLWFGMRTPLRRE</sequence>
<comment type="caution">
    <text evidence="2">The sequence shown here is derived from an EMBL/GenBank/DDBJ whole genome shotgun (WGS) entry which is preliminary data.</text>
</comment>
<organism evidence="2 3">
    <name type="scientific">Fusarium redolens</name>
    <dbReference type="NCBI Taxonomy" id="48865"/>
    <lineage>
        <taxon>Eukaryota</taxon>
        <taxon>Fungi</taxon>
        <taxon>Dikarya</taxon>
        <taxon>Ascomycota</taxon>
        <taxon>Pezizomycotina</taxon>
        <taxon>Sordariomycetes</taxon>
        <taxon>Hypocreomycetidae</taxon>
        <taxon>Hypocreales</taxon>
        <taxon>Nectriaceae</taxon>
        <taxon>Fusarium</taxon>
        <taxon>Fusarium redolens species complex</taxon>
    </lineage>
</organism>
<feature type="region of interest" description="Disordered" evidence="1">
    <location>
        <begin position="241"/>
        <end position="264"/>
    </location>
</feature>
<dbReference type="EMBL" id="JAGMUX010000002">
    <property type="protein sequence ID" value="KAH7267765.1"/>
    <property type="molecule type" value="Genomic_DNA"/>
</dbReference>
<reference evidence="2" key="1">
    <citation type="journal article" date="2021" name="Nat. Commun.">
        <title>Genetic determinants of endophytism in the Arabidopsis root mycobiome.</title>
        <authorList>
            <person name="Mesny F."/>
            <person name="Miyauchi S."/>
            <person name="Thiergart T."/>
            <person name="Pickel B."/>
            <person name="Atanasova L."/>
            <person name="Karlsson M."/>
            <person name="Huettel B."/>
            <person name="Barry K.W."/>
            <person name="Haridas S."/>
            <person name="Chen C."/>
            <person name="Bauer D."/>
            <person name="Andreopoulos W."/>
            <person name="Pangilinan J."/>
            <person name="LaButti K."/>
            <person name="Riley R."/>
            <person name="Lipzen A."/>
            <person name="Clum A."/>
            <person name="Drula E."/>
            <person name="Henrissat B."/>
            <person name="Kohler A."/>
            <person name="Grigoriev I.V."/>
            <person name="Martin F.M."/>
            <person name="Hacquard S."/>
        </authorList>
    </citation>
    <scope>NUCLEOTIDE SEQUENCE</scope>
    <source>
        <strain evidence="2">MPI-CAGE-AT-0023</strain>
    </source>
</reference>
<dbReference type="AlphaFoldDB" id="A0A9P9KSG9"/>
<feature type="region of interest" description="Disordered" evidence="1">
    <location>
        <begin position="299"/>
        <end position="345"/>
    </location>
</feature>
<name>A0A9P9KSG9_FUSRE</name>
<gene>
    <name evidence="2" type="ORF">BKA55DRAFT_685048</name>
</gene>
<accession>A0A9P9KSG9</accession>
<feature type="compositionally biased region" description="Basic and acidic residues" evidence="1">
    <location>
        <begin position="318"/>
        <end position="336"/>
    </location>
</feature>
<dbReference type="Proteomes" id="UP000720189">
    <property type="component" value="Unassembled WGS sequence"/>
</dbReference>
<evidence type="ECO:0000313" key="2">
    <source>
        <dbReference type="EMBL" id="KAH7267765.1"/>
    </source>
</evidence>
<dbReference type="RefSeq" id="XP_046055584.1">
    <property type="nucleotide sequence ID" value="XM_046198739.1"/>
</dbReference>
<evidence type="ECO:0000313" key="3">
    <source>
        <dbReference type="Proteomes" id="UP000720189"/>
    </source>
</evidence>
<keyword evidence="3" id="KW-1185">Reference proteome</keyword>